<keyword evidence="2" id="KW-1185">Reference proteome</keyword>
<evidence type="ECO:0000313" key="1">
    <source>
        <dbReference type="EMBL" id="ACV06993.1"/>
    </source>
</evidence>
<proteinExistence type="predicted"/>
<dbReference type="KEGG" id="kse:Ksed_19970"/>
<dbReference type="GO" id="GO:0006777">
    <property type="term" value="P:Mo-molybdopterin cofactor biosynthetic process"/>
    <property type="evidence" value="ECO:0007669"/>
    <property type="project" value="InterPro"/>
</dbReference>
<dbReference type="InterPro" id="IPR036563">
    <property type="entry name" value="MoaE_sf"/>
</dbReference>
<reference evidence="1 2" key="1">
    <citation type="journal article" date="2009" name="Stand. Genomic Sci.">
        <title>Complete genome sequence of Kytococcus sedentarius type strain (541).</title>
        <authorList>
            <person name="Sims D."/>
            <person name="Brettin T."/>
            <person name="Detter J.C."/>
            <person name="Han C."/>
            <person name="Lapidus A."/>
            <person name="Copeland A."/>
            <person name="Glavina Del Rio T."/>
            <person name="Nolan M."/>
            <person name="Chen F."/>
            <person name="Lucas S."/>
            <person name="Tice H."/>
            <person name="Cheng J.F."/>
            <person name="Bruce D."/>
            <person name="Goodwin L."/>
            <person name="Pitluck S."/>
            <person name="Ovchinnikova G."/>
            <person name="Pati A."/>
            <person name="Ivanova N."/>
            <person name="Mavrommatis K."/>
            <person name="Chen A."/>
            <person name="Palaniappan K."/>
            <person name="D'haeseleer P."/>
            <person name="Chain P."/>
            <person name="Bristow J."/>
            <person name="Eisen J.A."/>
            <person name="Markowitz V."/>
            <person name="Hugenholtz P."/>
            <person name="Schneider S."/>
            <person name="Goker M."/>
            <person name="Pukall R."/>
            <person name="Kyrpides N.C."/>
            <person name="Klenk H.P."/>
        </authorList>
    </citation>
    <scope>NUCLEOTIDE SEQUENCE [LARGE SCALE GENOMIC DNA]</scope>
    <source>
        <strain evidence="2">ATCC 14392 / DSM 20547 / JCM 11482 / CCUG 33030 / NBRC 15357 / NCTC 11040 / CCM 314 / 541</strain>
    </source>
</reference>
<name>C7NKF5_KYTSD</name>
<accession>C7NKF5</accession>
<dbReference type="Gene3D" id="3.90.1170.40">
    <property type="entry name" value="Molybdopterin biosynthesis MoaE subunit"/>
    <property type="match status" value="1"/>
</dbReference>
<organism evidence="1 2">
    <name type="scientific">Kytococcus sedentarius (strain ATCC 14392 / DSM 20547 / JCM 11482 / CCUG 33030 / NBRC 15357 / NCTC 11040 / CCM 314 / 541)</name>
    <name type="common">Micrococcus sedentarius</name>
    <dbReference type="NCBI Taxonomy" id="478801"/>
    <lineage>
        <taxon>Bacteria</taxon>
        <taxon>Bacillati</taxon>
        <taxon>Actinomycetota</taxon>
        <taxon>Actinomycetes</taxon>
        <taxon>Micrococcales</taxon>
        <taxon>Kytococcaceae</taxon>
        <taxon>Kytococcus</taxon>
    </lineage>
</organism>
<dbReference type="Pfam" id="PF02391">
    <property type="entry name" value="MoaE"/>
    <property type="match status" value="1"/>
</dbReference>
<dbReference type="SUPFAM" id="SSF54690">
    <property type="entry name" value="Molybdopterin synthase subunit MoaE"/>
    <property type="match status" value="1"/>
</dbReference>
<dbReference type="eggNOG" id="COG0314">
    <property type="taxonomic scope" value="Bacteria"/>
</dbReference>
<dbReference type="Proteomes" id="UP000006666">
    <property type="component" value="Chromosome"/>
</dbReference>
<evidence type="ECO:0000313" key="2">
    <source>
        <dbReference type="Proteomes" id="UP000006666"/>
    </source>
</evidence>
<dbReference type="CDD" id="cd00756">
    <property type="entry name" value="MoaE"/>
    <property type="match status" value="1"/>
</dbReference>
<dbReference type="EMBL" id="CP001686">
    <property type="protein sequence ID" value="ACV06993.1"/>
    <property type="molecule type" value="Genomic_DNA"/>
</dbReference>
<protein>
    <submittedName>
        <fullName evidence="1">Molybdopterin synthase subunit MoaE</fullName>
    </submittedName>
</protein>
<dbReference type="InterPro" id="IPR003448">
    <property type="entry name" value="Mopterin_biosynth_MoaE"/>
</dbReference>
<dbReference type="STRING" id="478801.Ksed_19970"/>
<gene>
    <name evidence="1" type="ordered locus">Ksed_19970</name>
</gene>
<sequence length="181" mass="19089">MRGLGASAVTAAACSAGVRCQAVCGAEWGWVMGPSCLRRTLGRMPASTVQSTPLEAAAVRADLADRTHGAVVLFEGVVRDHDHGRSVVSLGYSAHPEAERVLAEVVAEIEAEFDVVAVAQHRVGDLAIGEVALVAGCASAHRAGAFPACAELVERIKERVPVWKKQVFTDWSDEWVGLGEC</sequence>
<dbReference type="HOGENOM" id="CLU_089568_1_1_11"/>
<dbReference type="AlphaFoldDB" id="C7NKF5"/>
<dbReference type="PANTHER" id="PTHR23404">
    <property type="entry name" value="MOLYBDOPTERIN SYNTHASE RELATED"/>
    <property type="match status" value="1"/>
</dbReference>